<evidence type="ECO:0000256" key="1">
    <source>
        <dbReference type="SAM" id="MobiDB-lite"/>
    </source>
</evidence>
<evidence type="ECO:0000313" key="3">
    <source>
        <dbReference type="Proteomes" id="UP001583186"/>
    </source>
</evidence>
<organism evidence="2 3">
    <name type="scientific">Sporothrix stenoceras</name>
    <dbReference type="NCBI Taxonomy" id="5173"/>
    <lineage>
        <taxon>Eukaryota</taxon>
        <taxon>Fungi</taxon>
        <taxon>Dikarya</taxon>
        <taxon>Ascomycota</taxon>
        <taxon>Pezizomycotina</taxon>
        <taxon>Sordariomycetes</taxon>
        <taxon>Sordariomycetidae</taxon>
        <taxon>Ophiostomatales</taxon>
        <taxon>Ophiostomataceae</taxon>
        <taxon>Sporothrix</taxon>
    </lineage>
</organism>
<reference evidence="2 3" key="1">
    <citation type="journal article" date="2024" name="IMA Fungus">
        <title>IMA Genome - F19 : A genome assembly and annotation guide to empower mycologists, including annotated draft genome sequences of Ceratocystis pirilliformis, Diaporthe australafricana, Fusarium ophioides, Paecilomyces lecythidis, and Sporothrix stenoceras.</title>
        <authorList>
            <person name="Aylward J."/>
            <person name="Wilson A.M."/>
            <person name="Visagie C.M."/>
            <person name="Spraker J."/>
            <person name="Barnes I."/>
            <person name="Buitendag C."/>
            <person name="Ceriani C."/>
            <person name="Del Mar Angel L."/>
            <person name="du Plessis D."/>
            <person name="Fuchs T."/>
            <person name="Gasser K."/>
            <person name="Kramer D."/>
            <person name="Li W."/>
            <person name="Munsamy K."/>
            <person name="Piso A."/>
            <person name="Price J.L."/>
            <person name="Sonnekus B."/>
            <person name="Thomas C."/>
            <person name="van der Nest A."/>
            <person name="van Dijk A."/>
            <person name="van Heerden A."/>
            <person name="van Vuuren N."/>
            <person name="Yilmaz N."/>
            <person name="Duong T.A."/>
            <person name="van der Merwe N.A."/>
            <person name="Wingfield M.J."/>
            <person name="Wingfield B.D."/>
        </authorList>
    </citation>
    <scope>NUCLEOTIDE SEQUENCE [LARGE SCALE GENOMIC DNA]</scope>
    <source>
        <strain evidence="2 3">CMW 5346</strain>
    </source>
</reference>
<proteinExistence type="predicted"/>
<feature type="compositionally biased region" description="Low complexity" evidence="1">
    <location>
        <begin position="45"/>
        <end position="54"/>
    </location>
</feature>
<feature type="region of interest" description="Disordered" evidence="1">
    <location>
        <begin position="31"/>
        <end position="55"/>
    </location>
</feature>
<gene>
    <name evidence="2" type="ORF">Sste5346_002620</name>
</gene>
<keyword evidence="3" id="KW-1185">Reference proteome</keyword>
<comment type="caution">
    <text evidence="2">The sequence shown here is derived from an EMBL/GenBank/DDBJ whole genome shotgun (WGS) entry which is preliminary data.</text>
</comment>
<name>A0ABR3ZIS6_9PEZI</name>
<dbReference type="Proteomes" id="UP001583186">
    <property type="component" value="Unassembled WGS sequence"/>
</dbReference>
<sequence>MHLALKLVFVSSLARRRRDDMARELQHSRQAVDLLPYPESGGTPGSAAARASSEGEGGASVMLVSRLETAVKTAVADVAGIAAVMNGIRAVLEDLDALLAVIASKQAGQ</sequence>
<protein>
    <submittedName>
        <fullName evidence="2">Uncharacterized protein</fullName>
    </submittedName>
</protein>
<accession>A0ABR3ZIS6</accession>
<dbReference type="EMBL" id="JAWCUI010000010">
    <property type="protein sequence ID" value="KAL1900309.1"/>
    <property type="molecule type" value="Genomic_DNA"/>
</dbReference>
<evidence type="ECO:0000313" key="2">
    <source>
        <dbReference type="EMBL" id="KAL1900309.1"/>
    </source>
</evidence>